<evidence type="ECO:0000256" key="1">
    <source>
        <dbReference type="SAM" id="MobiDB-lite"/>
    </source>
</evidence>
<keyword evidence="2" id="KW-0472">Membrane</keyword>
<accession>K1N9H0</accession>
<name>K1N9H0_9LACO</name>
<keyword evidence="2" id="KW-0812">Transmembrane</keyword>
<gene>
    <name evidence="3" type="ORF">HMPREF9249_01824</name>
</gene>
<comment type="caution">
    <text evidence="3">The sequence shown here is derived from an EMBL/GenBank/DDBJ whole genome shotgun (WGS) entry which is preliminary data.</text>
</comment>
<dbReference type="Pfam" id="PF09682">
    <property type="entry name" value="Phage_holin_6_1"/>
    <property type="match status" value="1"/>
</dbReference>
<dbReference type="NCBIfam" id="TIGR01673">
    <property type="entry name" value="holin_LLH"/>
    <property type="match status" value="1"/>
</dbReference>
<evidence type="ECO:0000256" key="2">
    <source>
        <dbReference type="SAM" id="Phobius"/>
    </source>
</evidence>
<reference evidence="3 4" key="1">
    <citation type="submission" date="2012-07" db="EMBL/GenBank/DDBJ databases">
        <title>The Genome Sequence of Lactobacillus crispatus FB077-07.</title>
        <authorList>
            <consortium name="The Broad Institute Genome Sequencing Platform"/>
            <person name="Earl A."/>
            <person name="Ward D."/>
            <person name="Feldgarden M."/>
            <person name="Gevers D."/>
            <person name="Saerens B."/>
            <person name="Vaneechoutte M."/>
            <person name="Walker B."/>
            <person name="Young S.K."/>
            <person name="Zeng Q."/>
            <person name="Gargeya S."/>
            <person name="Fitzgerald M."/>
            <person name="Haas B."/>
            <person name="Abouelleil A."/>
            <person name="Alvarado L."/>
            <person name="Arachchi H.M."/>
            <person name="Berlin A.M."/>
            <person name="Chapman S.B."/>
            <person name="Goldberg J."/>
            <person name="Griggs A."/>
            <person name="Gujja S."/>
            <person name="Hansen M."/>
            <person name="Howarth C."/>
            <person name="Imamovic A."/>
            <person name="Larimer J."/>
            <person name="McCowen C."/>
            <person name="Montmayeur A."/>
            <person name="Murphy C."/>
            <person name="Neiman D."/>
            <person name="Pearson M."/>
            <person name="Priest M."/>
            <person name="Roberts A."/>
            <person name="Saif S."/>
            <person name="Shea T."/>
            <person name="Sisk P."/>
            <person name="Sykes S."/>
            <person name="Wortman J."/>
            <person name="Nusbaum C."/>
            <person name="Birren B."/>
        </authorList>
    </citation>
    <scope>NUCLEOTIDE SEQUENCE [LARGE SCALE GENOMIC DNA]</scope>
    <source>
        <strain evidence="3 4">FB077-07</strain>
    </source>
</reference>
<dbReference type="PATRIC" id="fig|883092.3.peg.1815"/>
<sequence length="144" mass="15460">MTIRDWLYLGITIASYVIAIIAGVYARNKAKINKATTAGKALDVVGQLATYAVHEAEHTGMGNEQKREFASQVIVQGLNYLGIKNVTANVINGAIEKAVNAMHLANMEDSDEITVAPVPDNEILKPTDQLTAPENQPQGDVNNG</sequence>
<protein>
    <submittedName>
        <fullName evidence="3">LL-H family phage holin</fullName>
    </submittedName>
</protein>
<dbReference type="RefSeq" id="WP_005729660.1">
    <property type="nucleotide sequence ID" value="NZ_JH932273.1"/>
</dbReference>
<evidence type="ECO:0000313" key="3">
    <source>
        <dbReference type="EMBL" id="EKB64909.1"/>
    </source>
</evidence>
<feature type="transmembrane region" description="Helical" evidence="2">
    <location>
        <begin position="6"/>
        <end position="26"/>
    </location>
</feature>
<dbReference type="InterPro" id="IPR010026">
    <property type="entry name" value="Phage_holin_LL-H"/>
</dbReference>
<dbReference type="Proteomes" id="UP000004722">
    <property type="component" value="Unassembled WGS sequence"/>
</dbReference>
<proteinExistence type="predicted"/>
<feature type="compositionally biased region" description="Polar residues" evidence="1">
    <location>
        <begin position="128"/>
        <end position="144"/>
    </location>
</feature>
<evidence type="ECO:0000313" key="4">
    <source>
        <dbReference type="Proteomes" id="UP000004722"/>
    </source>
</evidence>
<dbReference type="AlphaFoldDB" id="K1N9H0"/>
<keyword evidence="2" id="KW-1133">Transmembrane helix</keyword>
<dbReference type="OrthoDB" id="2316754at2"/>
<organism evidence="3 4">
    <name type="scientific">Lactobacillus crispatus FB077-07</name>
    <dbReference type="NCBI Taxonomy" id="883092"/>
    <lineage>
        <taxon>Bacteria</taxon>
        <taxon>Bacillati</taxon>
        <taxon>Bacillota</taxon>
        <taxon>Bacilli</taxon>
        <taxon>Lactobacillales</taxon>
        <taxon>Lactobacillaceae</taxon>
        <taxon>Lactobacillus</taxon>
    </lineage>
</organism>
<dbReference type="EMBL" id="AGZG01000096">
    <property type="protein sequence ID" value="EKB64909.1"/>
    <property type="molecule type" value="Genomic_DNA"/>
</dbReference>
<dbReference type="HOGENOM" id="CLU_149961_0_0_9"/>
<feature type="region of interest" description="Disordered" evidence="1">
    <location>
        <begin position="120"/>
        <end position="144"/>
    </location>
</feature>